<gene>
    <name evidence="2" type="ORF">JKP88DRAFT_234996</name>
</gene>
<evidence type="ECO:0008006" key="4">
    <source>
        <dbReference type="Google" id="ProtNLM"/>
    </source>
</evidence>
<sequence>MQQRAAAPLLYVLVPLSTMLRGIPISVCASDIEAMTVAMSFCRLFQSFHDPADCAQQLGTALISSMSVSKDGRFWQCP</sequence>
<keyword evidence="3" id="KW-1185">Reference proteome</keyword>
<name>A0A835ZEZ2_9STRA</name>
<evidence type="ECO:0000313" key="3">
    <source>
        <dbReference type="Proteomes" id="UP000664859"/>
    </source>
</evidence>
<keyword evidence="1" id="KW-0732">Signal</keyword>
<evidence type="ECO:0000313" key="2">
    <source>
        <dbReference type="EMBL" id="KAG5187728.1"/>
    </source>
</evidence>
<feature type="signal peptide" evidence="1">
    <location>
        <begin position="1"/>
        <end position="22"/>
    </location>
</feature>
<comment type="caution">
    <text evidence="2">The sequence shown here is derived from an EMBL/GenBank/DDBJ whole genome shotgun (WGS) entry which is preliminary data.</text>
</comment>
<dbReference type="Proteomes" id="UP000664859">
    <property type="component" value="Unassembled WGS sequence"/>
</dbReference>
<evidence type="ECO:0000256" key="1">
    <source>
        <dbReference type="SAM" id="SignalP"/>
    </source>
</evidence>
<dbReference type="AlphaFoldDB" id="A0A835ZEZ2"/>
<organism evidence="2 3">
    <name type="scientific">Tribonema minus</name>
    <dbReference type="NCBI Taxonomy" id="303371"/>
    <lineage>
        <taxon>Eukaryota</taxon>
        <taxon>Sar</taxon>
        <taxon>Stramenopiles</taxon>
        <taxon>Ochrophyta</taxon>
        <taxon>PX clade</taxon>
        <taxon>Xanthophyceae</taxon>
        <taxon>Tribonematales</taxon>
        <taxon>Tribonemataceae</taxon>
        <taxon>Tribonema</taxon>
    </lineage>
</organism>
<dbReference type="EMBL" id="JAFCMP010000084">
    <property type="protein sequence ID" value="KAG5187728.1"/>
    <property type="molecule type" value="Genomic_DNA"/>
</dbReference>
<feature type="chain" id="PRO_5032334801" description="Secreted protein" evidence="1">
    <location>
        <begin position="23"/>
        <end position="78"/>
    </location>
</feature>
<accession>A0A835ZEZ2</accession>
<proteinExistence type="predicted"/>
<protein>
    <recommendedName>
        <fullName evidence="4">Secreted protein</fullName>
    </recommendedName>
</protein>
<reference evidence="2" key="1">
    <citation type="submission" date="2021-02" db="EMBL/GenBank/DDBJ databases">
        <title>First Annotated Genome of the Yellow-green Alga Tribonema minus.</title>
        <authorList>
            <person name="Mahan K.M."/>
        </authorList>
    </citation>
    <scope>NUCLEOTIDE SEQUENCE</scope>
    <source>
        <strain evidence="2">UTEX B ZZ1240</strain>
    </source>
</reference>